<dbReference type="Pfam" id="PF08241">
    <property type="entry name" value="Methyltransf_11"/>
    <property type="match status" value="1"/>
</dbReference>
<dbReference type="PANTHER" id="PTHR43861:SF1">
    <property type="entry name" value="TRANS-ACONITATE 2-METHYLTRANSFERASE"/>
    <property type="match status" value="1"/>
</dbReference>
<accession>A0ABU0EHH8</accession>
<feature type="domain" description="Methyltransferase type 11" evidence="1">
    <location>
        <begin position="46"/>
        <end position="141"/>
    </location>
</feature>
<evidence type="ECO:0000313" key="2">
    <source>
        <dbReference type="EMBL" id="MDQ0374734.1"/>
    </source>
</evidence>
<dbReference type="SUPFAM" id="SSF53335">
    <property type="entry name" value="S-adenosyl-L-methionine-dependent methyltransferases"/>
    <property type="match status" value="1"/>
</dbReference>
<protein>
    <submittedName>
        <fullName evidence="2">Ubiquinone/menaquinone biosynthesis C-methylase UbiE</fullName>
    </submittedName>
</protein>
<reference evidence="2 3" key="1">
    <citation type="submission" date="2023-07" db="EMBL/GenBank/DDBJ databases">
        <title>Sorghum-associated microbial communities from plants grown in Nebraska, USA.</title>
        <authorList>
            <person name="Schachtman D."/>
        </authorList>
    </citation>
    <scope>NUCLEOTIDE SEQUENCE [LARGE SCALE GENOMIC DNA]</scope>
    <source>
        <strain evidence="2 3">BE332</strain>
    </source>
</reference>
<dbReference type="InterPro" id="IPR013216">
    <property type="entry name" value="Methyltransf_11"/>
</dbReference>
<dbReference type="EMBL" id="JAUSVB010000004">
    <property type="protein sequence ID" value="MDQ0374734.1"/>
    <property type="molecule type" value="Genomic_DNA"/>
</dbReference>
<dbReference type="Gene3D" id="3.40.50.150">
    <property type="entry name" value="Vaccinia Virus protein VP39"/>
    <property type="match status" value="1"/>
</dbReference>
<dbReference type="InterPro" id="IPR029063">
    <property type="entry name" value="SAM-dependent_MTases_sf"/>
</dbReference>
<dbReference type="CDD" id="cd02440">
    <property type="entry name" value="AdoMet_MTases"/>
    <property type="match status" value="1"/>
</dbReference>
<name>A0ABU0EHH8_9CELL</name>
<organism evidence="2 3">
    <name type="scientific">Cellulomonas humilata</name>
    <dbReference type="NCBI Taxonomy" id="144055"/>
    <lineage>
        <taxon>Bacteria</taxon>
        <taxon>Bacillati</taxon>
        <taxon>Actinomycetota</taxon>
        <taxon>Actinomycetes</taxon>
        <taxon>Micrococcales</taxon>
        <taxon>Cellulomonadaceae</taxon>
        <taxon>Cellulomonas</taxon>
    </lineage>
</organism>
<evidence type="ECO:0000259" key="1">
    <source>
        <dbReference type="Pfam" id="PF08241"/>
    </source>
</evidence>
<keyword evidence="3" id="KW-1185">Reference proteome</keyword>
<sequence length="274" mass="28563">MAQPQGIVGVFDRAADVYDAVGVPWFGPIAAGLVAELDVRPGERVLDIGCGRGAALRPLALATGPGGRAVGIDLAPRMVELTARDLAAFSHVEVVVGDARAPGFAAASFDVVAASLVLFFLPDPVAALDAWSALLVPGGRLGVTTIGSQDERWRRVDELFLPYLPPAMLHGRASGLGGPFGSDRGMEELLAGAGLADVRTVSRTVEAVLRDADHLVEFSWSHGQRAMWEVVPPEAHDEIHAQLVALAGSITDASGRLALGGEIRYTLGARPAVA</sequence>
<dbReference type="Proteomes" id="UP001239626">
    <property type="component" value="Unassembled WGS sequence"/>
</dbReference>
<evidence type="ECO:0000313" key="3">
    <source>
        <dbReference type="Proteomes" id="UP001239626"/>
    </source>
</evidence>
<comment type="caution">
    <text evidence="2">The sequence shown here is derived from an EMBL/GenBank/DDBJ whole genome shotgun (WGS) entry which is preliminary data.</text>
</comment>
<dbReference type="PANTHER" id="PTHR43861">
    <property type="entry name" value="TRANS-ACONITATE 2-METHYLTRANSFERASE-RELATED"/>
    <property type="match status" value="1"/>
</dbReference>
<keyword evidence="2" id="KW-0830">Ubiquinone</keyword>
<dbReference type="RefSeq" id="WP_307493557.1">
    <property type="nucleotide sequence ID" value="NZ_JAUSVB010000004.1"/>
</dbReference>
<gene>
    <name evidence="2" type="ORF">J2X26_003061</name>
</gene>
<proteinExistence type="predicted"/>